<feature type="non-terminal residue" evidence="1">
    <location>
        <position position="49"/>
    </location>
</feature>
<protein>
    <submittedName>
        <fullName evidence="1">3796_t:CDS:1</fullName>
    </submittedName>
</protein>
<evidence type="ECO:0000313" key="1">
    <source>
        <dbReference type="EMBL" id="CAG8797102.1"/>
    </source>
</evidence>
<dbReference type="EMBL" id="CAJVPW010075460">
    <property type="protein sequence ID" value="CAG8797102.1"/>
    <property type="molecule type" value="Genomic_DNA"/>
</dbReference>
<reference evidence="1" key="1">
    <citation type="submission" date="2021-06" db="EMBL/GenBank/DDBJ databases">
        <authorList>
            <person name="Kallberg Y."/>
            <person name="Tangrot J."/>
            <person name="Rosling A."/>
        </authorList>
    </citation>
    <scope>NUCLEOTIDE SEQUENCE</scope>
    <source>
        <strain evidence="1">28 12/20/2015</strain>
    </source>
</reference>
<comment type="caution">
    <text evidence="1">The sequence shown here is derived from an EMBL/GenBank/DDBJ whole genome shotgun (WGS) entry which is preliminary data.</text>
</comment>
<evidence type="ECO:0000313" key="2">
    <source>
        <dbReference type="Proteomes" id="UP000789366"/>
    </source>
</evidence>
<name>A0ACA9RJL7_9GLOM</name>
<keyword evidence="2" id="KW-1185">Reference proteome</keyword>
<gene>
    <name evidence="1" type="ORF">SPELUC_LOCUS17729</name>
</gene>
<dbReference type="Proteomes" id="UP000789366">
    <property type="component" value="Unassembled WGS sequence"/>
</dbReference>
<proteinExistence type="predicted"/>
<feature type="non-terminal residue" evidence="1">
    <location>
        <position position="1"/>
    </location>
</feature>
<organism evidence="1 2">
    <name type="scientific">Cetraspora pellucida</name>
    <dbReference type="NCBI Taxonomy" id="1433469"/>
    <lineage>
        <taxon>Eukaryota</taxon>
        <taxon>Fungi</taxon>
        <taxon>Fungi incertae sedis</taxon>
        <taxon>Mucoromycota</taxon>
        <taxon>Glomeromycotina</taxon>
        <taxon>Glomeromycetes</taxon>
        <taxon>Diversisporales</taxon>
        <taxon>Gigasporaceae</taxon>
        <taxon>Cetraspora</taxon>
    </lineage>
</organism>
<sequence>GREKSFSFKIDDGIPFSKKFKSDVKLEDVREKLAENRDEWKAEKLFFKY</sequence>
<accession>A0ACA9RJL7</accession>